<dbReference type="STRING" id="36847.CLNEO_11530"/>
<evidence type="ECO:0000259" key="14">
    <source>
        <dbReference type="PROSITE" id="PS52039"/>
    </source>
</evidence>
<dbReference type="EC" id="5.6.2.1" evidence="3"/>
<comment type="catalytic activity">
    <reaction evidence="1">
        <text>ATP-independent breakage of single-stranded DNA, followed by passage and rejoining.</text>
        <dbReference type="EC" id="5.6.2.1"/>
    </reaction>
</comment>
<evidence type="ECO:0000256" key="11">
    <source>
        <dbReference type="ARBA" id="ARBA00032235"/>
    </source>
</evidence>
<dbReference type="InterPro" id="IPR023406">
    <property type="entry name" value="Topo_IA_AS"/>
</dbReference>
<evidence type="ECO:0000256" key="5">
    <source>
        <dbReference type="ARBA" id="ARBA00022842"/>
    </source>
</evidence>
<dbReference type="SMART" id="SM00436">
    <property type="entry name" value="TOP1Bc"/>
    <property type="match status" value="1"/>
</dbReference>
<keyword evidence="5" id="KW-0460">Magnesium</keyword>
<dbReference type="AlphaFoldDB" id="A0A136WF54"/>
<dbReference type="GO" id="GO:0046872">
    <property type="term" value="F:metal ion binding"/>
    <property type="evidence" value="ECO:0007669"/>
    <property type="project" value="UniProtKB-KW"/>
</dbReference>
<evidence type="ECO:0000256" key="8">
    <source>
        <dbReference type="ARBA" id="ARBA00023235"/>
    </source>
</evidence>
<evidence type="ECO:0000256" key="7">
    <source>
        <dbReference type="ARBA" id="ARBA00023125"/>
    </source>
</evidence>
<dbReference type="InterPro" id="IPR005738">
    <property type="entry name" value="TopoIII"/>
</dbReference>
<dbReference type="PANTHER" id="PTHR11390">
    <property type="entry name" value="PROKARYOTIC DNA TOPOISOMERASE"/>
    <property type="match status" value="1"/>
</dbReference>
<comment type="caution">
    <text evidence="15">The sequence shown here is derived from an EMBL/GenBank/DDBJ whole genome shotgun (WGS) entry which is preliminary data.</text>
</comment>
<dbReference type="GO" id="GO:0006265">
    <property type="term" value="P:DNA topological change"/>
    <property type="evidence" value="ECO:0007669"/>
    <property type="project" value="InterPro"/>
</dbReference>
<dbReference type="Pfam" id="PF01751">
    <property type="entry name" value="Toprim"/>
    <property type="match status" value="1"/>
</dbReference>
<dbReference type="InterPro" id="IPR013826">
    <property type="entry name" value="Topo_IA_cen_sub3"/>
</dbReference>
<dbReference type="SMART" id="SM00437">
    <property type="entry name" value="TOP1Ac"/>
    <property type="match status" value="1"/>
</dbReference>
<dbReference type="InterPro" id="IPR013824">
    <property type="entry name" value="Topo_IA_cen_sub1"/>
</dbReference>
<name>A0A136WF54_9FIRM</name>
<dbReference type="PRINTS" id="PR00417">
    <property type="entry name" value="PRTPISMRASEI"/>
</dbReference>
<dbReference type="EMBL" id="LRVM01000003">
    <property type="protein sequence ID" value="KXL53182.1"/>
    <property type="molecule type" value="Genomic_DNA"/>
</dbReference>
<comment type="similarity">
    <text evidence="2">Belongs to the type IA topoisomerase family.</text>
</comment>
<evidence type="ECO:0000256" key="3">
    <source>
        <dbReference type="ARBA" id="ARBA00012891"/>
    </source>
</evidence>
<dbReference type="PATRIC" id="fig|36847.3.peg.1338"/>
<keyword evidence="7" id="KW-0238">DNA-binding</keyword>
<dbReference type="NCBIfam" id="TIGR01056">
    <property type="entry name" value="topB"/>
    <property type="match status" value="1"/>
</dbReference>
<dbReference type="Gene3D" id="1.10.290.10">
    <property type="entry name" value="Topoisomerase I, domain 4"/>
    <property type="match status" value="1"/>
</dbReference>
<protein>
    <recommendedName>
        <fullName evidence="3">DNA topoisomerase</fullName>
        <ecNumber evidence="3">5.6.2.1</ecNumber>
    </recommendedName>
    <alternativeName>
        <fullName evidence="12">Omega-protein</fullName>
    </alternativeName>
    <alternativeName>
        <fullName evidence="11">Relaxing enzyme</fullName>
    </alternativeName>
    <alternativeName>
        <fullName evidence="9">Swivelase</fullName>
    </alternativeName>
    <alternativeName>
        <fullName evidence="10">Untwisting enzyme</fullName>
    </alternativeName>
</protein>
<gene>
    <name evidence="15" type="primary">topB_2</name>
    <name evidence="15" type="ORF">CLNEO_11530</name>
</gene>
<evidence type="ECO:0000256" key="9">
    <source>
        <dbReference type="ARBA" id="ARBA00030003"/>
    </source>
</evidence>
<dbReference type="GO" id="GO:0006310">
    <property type="term" value="P:DNA recombination"/>
    <property type="evidence" value="ECO:0007669"/>
    <property type="project" value="TreeGrafter"/>
</dbReference>
<feature type="domain" description="Toprim" evidence="13">
    <location>
        <begin position="3"/>
        <end position="136"/>
    </location>
</feature>
<dbReference type="PROSITE" id="PS00396">
    <property type="entry name" value="TOPO_IA_1"/>
    <property type="match status" value="1"/>
</dbReference>
<dbReference type="InterPro" id="IPR000380">
    <property type="entry name" value="Topo_IA"/>
</dbReference>
<dbReference type="GO" id="GO:0006281">
    <property type="term" value="P:DNA repair"/>
    <property type="evidence" value="ECO:0007669"/>
    <property type="project" value="TreeGrafter"/>
</dbReference>
<dbReference type="RefSeq" id="WP_066086600.1">
    <property type="nucleotide sequence ID" value="NZ_LRVM01000003.1"/>
</dbReference>
<dbReference type="SUPFAM" id="SSF56712">
    <property type="entry name" value="Prokaryotic type I DNA topoisomerase"/>
    <property type="match status" value="1"/>
</dbReference>
<organism evidence="15 16">
    <name type="scientific">Anaerotignum neopropionicum</name>
    <dbReference type="NCBI Taxonomy" id="36847"/>
    <lineage>
        <taxon>Bacteria</taxon>
        <taxon>Bacillati</taxon>
        <taxon>Bacillota</taxon>
        <taxon>Clostridia</taxon>
        <taxon>Lachnospirales</taxon>
        <taxon>Anaerotignaceae</taxon>
        <taxon>Anaerotignum</taxon>
    </lineage>
</organism>
<dbReference type="PROSITE" id="PS52039">
    <property type="entry name" value="TOPO_IA_2"/>
    <property type="match status" value="1"/>
</dbReference>
<dbReference type="Gene3D" id="3.40.50.140">
    <property type="match status" value="1"/>
</dbReference>
<dbReference type="Proteomes" id="UP000070539">
    <property type="component" value="Unassembled WGS sequence"/>
</dbReference>
<dbReference type="Pfam" id="PF01131">
    <property type="entry name" value="Topoisom_bac"/>
    <property type="match status" value="1"/>
</dbReference>
<dbReference type="GO" id="GO:0043597">
    <property type="term" value="C:cytoplasmic replication fork"/>
    <property type="evidence" value="ECO:0007669"/>
    <property type="project" value="TreeGrafter"/>
</dbReference>
<dbReference type="GO" id="GO:0003917">
    <property type="term" value="F:DNA topoisomerase type I (single strand cut, ATP-independent) activity"/>
    <property type="evidence" value="ECO:0007669"/>
    <property type="project" value="UniProtKB-EC"/>
</dbReference>
<dbReference type="SMART" id="SM00493">
    <property type="entry name" value="TOPRIM"/>
    <property type="match status" value="1"/>
</dbReference>
<evidence type="ECO:0000313" key="16">
    <source>
        <dbReference type="Proteomes" id="UP000070539"/>
    </source>
</evidence>
<dbReference type="InterPro" id="IPR003601">
    <property type="entry name" value="Topo_IA_2"/>
</dbReference>
<dbReference type="Gene3D" id="1.10.460.10">
    <property type="entry name" value="Topoisomerase I, domain 2"/>
    <property type="match status" value="1"/>
</dbReference>
<evidence type="ECO:0000256" key="1">
    <source>
        <dbReference type="ARBA" id="ARBA00000213"/>
    </source>
</evidence>
<dbReference type="PANTHER" id="PTHR11390:SF21">
    <property type="entry name" value="DNA TOPOISOMERASE 3-ALPHA"/>
    <property type="match status" value="1"/>
</dbReference>
<evidence type="ECO:0000256" key="2">
    <source>
        <dbReference type="ARBA" id="ARBA00009446"/>
    </source>
</evidence>
<dbReference type="CDD" id="cd00186">
    <property type="entry name" value="TOP1Ac"/>
    <property type="match status" value="1"/>
</dbReference>
<keyword evidence="4" id="KW-0479">Metal-binding</keyword>
<dbReference type="InterPro" id="IPR013497">
    <property type="entry name" value="Topo_IA_cen"/>
</dbReference>
<dbReference type="InterPro" id="IPR006171">
    <property type="entry name" value="TOPRIM_dom"/>
</dbReference>
<evidence type="ECO:0000256" key="12">
    <source>
        <dbReference type="ARBA" id="ARBA00032877"/>
    </source>
</evidence>
<evidence type="ECO:0000256" key="10">
    <source>
        <dbReference type="ARBA" id="ARBA00031985"/>
    </source>
</evidence>
<feature type="domain" description="Topo IA-type catalytic" evidence="14">
    <location>
        <begin position="153"/>
        <end position="593"/>
    </location>
</feature>
<keyword evidence="6" id="KW-0799">Topoisomerase</keyword>
<sequence>MGRILVVAEKPSVARDIAKTLGITQKGEGCLMGERYVVSWAIGHLVTLAEPEEYNEKFKKWSFASLPILPEKMELKAIKNTRTQLKILHQWMNNKEIDSIVCATDSGREGELIFRYIYNITKCKKPFQRLWISSMTEQAIKDGFANLKDGAAYDLLYHSAKCRSEADWLVGMNATRAYTLRYDVLLSIGRVQTPTLALIVEKQKEIDAFVTKPYFEVQGDFGGFYGFWIDDEADTKIENEEKATVITQKVEGQNAVVTKVEKEEKRILPAQLYDLTELQRECNRRFGYSAKKTLDTAQGLYEKRKLITYPRTDSRYLSEDMKGKVQSTMKRLAELESFQEFAKPLLTDNGLSFSKRIIDNTKVTDHHAIIPTDVRLRLDSLTQEELNVFLLVASRFISVFYPNYRYEVTKAFFSCEDERFLSKGTVVLQEGWQEIEKKLIPGKEKKEKTNDEQKLPPLSEGEVYLILEAKVLKKKTTPPKPYTESSLLSAMENAGRFVEDETLKEQMKDSGLGTPATRAAIIERLLAVGYITRKGKNLIPTEKGKQLIQVVPEALRSPQTTAKWEKGLSSIAKGKMEEQRFMESIKRYVSFLVEDAARRKTEVVFPEEEKKGSRKGGKTLGKCPVCKDGDVLENRKAFFCSKWKTGCKFTVWKDSLSPYGIALTEKMMQQLLKDGKIPDVSVALPQTGDKGKAALIFSADGKGRIELMDFTRNLKIEENITQANEGENK</sequence>
<dbReference type="NCBIfam" id="NF005829">
    <property type="entry name" value="PRK07726.1"/>
    <property type="match status" value="1"/>
</dbReference>
<dbReference type="PROSITE" id="PS50880">
    <property type="entry name" value="TOPRIM"/>
    <property type="match status" value="1"/>
</dbReference>
<dbReference type="InterPro" id="IPR013825">
    <property type="entry name" value="Topo_IA_cen_sub2"/>
</dbReference>
<reference evidence="15 16" key="1">
    <citation type="submission" date="2016-01" db="EMBL/GenBank/DDBJ databases">
        <title>Genome sequence of Clostridium neopropionicum X4, DSM-3847.</title>
        <authorList>
            <person name="Poehlein A."/>
            <person name="Beck M.H."/>
            <person name="Bengelsdorf F.R."/>
            <person name="Daniel R."/>
            <person name="Duerre P."/>
        </authorList>
    </citation>
    <scope>NUCLEOTIDE SEQUENCE [LARGE SCALE GENOMIC DNA]</scope>
    <source>
        <strain evidence="15 16">DSM-3847</strain>
    </source>
</reference>
<dbReference type="InterPro" id="IPR023405">
    <property type="entry name" value="Topo_IA_core_domain"/>
</dbReference>
<proteinExistence type="inferred from homology"/>
<dbReference type="Gene3D" id="2.70.20.10">
    <property type="entry name" value="Topoisomerase I, domain 3"/>
    <property type="match status" value="1"/>
</dbReference>
<keyword evidence="8 15" id="KW-0413">Isomerase</keyword>
<dbReference type="OrthoDB" id="9803554at2"/>
<evidence type="ECO:0000256" key="4">
    <source>
        <dbReference type="ARBA" id="ARBA00022723"/>
    </source>
</evidence>
<evidence type="ECO:0000256" key="6">
    <source>
        <dbReference type="ARBA" id="ARBA00023029"/>
    </source>
</evidence>
<accession>A0A136WF54</accession>
<evidence type="ECO:0000259" key="13">
    <source>
        <dbReference type="PROSITE" id="PS50880"/>
    </source>
</evidence>
<evidence type="ECO:0000313" key="15">
    <source>
        <dbReference type="EMBL" id="KXL53182.1"/>
    </source>
</evidence>
<dbReference type="GO" id="GO:0003677">
    <property type="term" value="F:DNA binding"/>
    <property type="evidence" value="ECO:0007669"/>
    <property type="project" value="UniProtKB-KW"/>
</dbReference>
<dbReference type="InterPro" id="IPR034144">
    <property type="entry name" value="TOPRIM_TopoIII"/>
</dbReference>
<keyword evidence="16" id="KW-1185">Reference proteome</keyword>
<dbReference type="CDD" id="cd03362">
    <property type="entry name" value="TOPRIM_TopoIA_TopoIII"/>
    <property type="match status" value="1"/>
</dbReference>
<dbReference type="InterPro" id="IPR003602">
    <property type="entry name" value="Topo_IA_DNA-bd_dom"/>
</dbReference>